<dbReference type="OrthoDB" id="511599at2759"/>
<comment type="caution">
    <text evidence="2">The sequence shown here is derived from an EMBL/GenBank/DDBJ whole genome shotgun (WGS) entry which is preliminary data.</text>
</comment>
<feature type="region of interest" description="Disordered" evidence="1">
    <location>
        <begin position="169"/>
        <end position="196"/>
    </location>
</feature>
<dbReference type="EMBL" id="CAMKVN010001637">
    <property type="protein sequence ID" value="CAI2177224.1"/>
    <property type="molecule type" value="Genomic_DNA"/>
</dbReference>
<reference evidence="2" key="1">
    <citation type="submission" date="2022-08" db="EMBL/GenBank/DDBJ databases">
        <authorList>
            <person name="Kallberg Y."/>
            <person name="Tangrot J."/>
            <person name="Rosling A."/>
        </authorList>
    </citation>
    <scope>NUCLEOTIDE SEQUENCE</scope>
    <source>
        <strain evidence="2">Wild A</strain>
    </source>
</reference>
<evidence type="ECO:0000313" key="3">
    <source>
        <dbReference type="Proteomes" id="UP001153678"/>
    </source>
</evidence>
<accession>A0A9W4SPW2</accession>
<organism evidence="2 3">
    <name type="scientific">Funneliformis geosporum</name>
    <dbReference type="NCBI Taxonomy" id="1117311"/>
    <lineage>
        <taxon>Eukaryota</taxon>
        <taxon>Fungi</taxon>
        <taxon>Fungi incertae sedis</taxon>
        <taxon>Mucoromycota</taxon>
        <taxon>Glomeromycotina</taxon>
        <taxon>Glomeromycetes</taxon>
        <taxon>Glomerales</taxon>
        <taxon>Glomeraceae</taxon>
        <taxon>Funneliformis</taxon>
    </lineage>
</organism>
<name>A0A9W4SPW2_9GLOM</name>
<feature type="compositionally biased region" description="Basic and acidic residues" evidence="1">
    <location>
        <begin position="181"/>
        <end position="190"/>
    </location>
</feature>
<dbReference type="AlphaFoldDB" id="A0A9W4SPW2"/>
<gene>
    <name evidence="2" type="ORF">FWILDA_LOCUS7980</name>
</gene>
<protein>
    <submittedName>
        <fullName evidence="2">537_t:CDS:1</fullName>
    </submittedName>
</protein>
<keyword evidence="3" id="KW-1185">Reference proteome</keyword>
<feature type="region of interest" description="Disordered" evidence="1">
    <location>
        <begin position="1"/>
        <end position="27"/>
    </location>
</feature>
<proteinExistence type="predicted"/>
<evidence type="ECO:0000256" key="1">
    <source>
        <dbReference type="SAM" id="MobiDB-lite"/>
    </source>
</evidence>
<feature type="non-terminal residue" evidence="2">
    <location>
        <position position="1"/>
    </location>
</feature>
<dbReference type="Proteomes" id="UP001153678">
    <property type="component" value="Unassembled WGS sequence"/>
</dbReference>
<evidence type="ECO:0000313" key="2">
    <source>
        <dbReference type="EMBL" id="CAI2177224.1"/>
    </source>
</evidence>
<sequence>PVRYDQNLEDRTDLHDRTDQPNPNRPIEIGDLTKEESIEYLVNKRKIKEEAANNGRAFKDIKQSILSITEKKLKSARIDPKQKYHKVACQIINSLLTTKELEYMKYLQIFDNVEESQSVELYIKTKADDFGVKLIDLTPADEYDATTSNQVDTVTLIIICIEEYPSITEEPSHQHPSNLKSPRENYESKNHSSVSS</sequence>
<feature type="compositionally biased region" description="Basic and acidic residues" evidence="1">
    <location>
        <begin position="1"/>
        <end position="19"/>
    </location>
</feature>